<dbReference type="RefSeq" id="WP_111326898.1">
    <property type="nucleotide sequence ID" value="NZ_BIFX01000002.1"/>
</dbReference>
<proteinExistence type="predicted"/>
<dbReference type="Pfam" id="PF00300">
    <property type="entry name" value="His_Phos_1"/>
    <property type="match status" value="1"/>
</dbReference>
<comment type="caution">
    <text evidence="4">The sequence shown here is derived from an EMBL/GenBank/DDBJ whole genome shotgun (WGS) entry which is preliminary data.</text>
</comment>
<dbReference type="AlphaFoldDB" id="A0A326TZJ0"/>
<dbReference type="OrthoDB" id="9781415at2"/>
<gene>
    <name evidence="4" type="ORF">EI42_06398</name>
</gene>
<dbReference type="InterPro" id="IPR001345">
    <property type="entry name" value="PG/BPGM_mutase_AS"/>
</dbReference>
<sequence length="170" mass="19443">MKAPRSITRHGERQWNSERRLCGWQESPLTALGVCQVQWLGEALREVAFTAIDTSPSQRTRTTAELIGAHHACDILPQDALRDLCKGDWERKTREELQQREPEAFAPFWSNLHLYQPSNGSESFCQVPHGSSRGLVPNRRGVETRGRLTTAHQPRIYRGWQEMKGFYDAG</sequence>
<name>A0A326TZJ0_THEHA</name>
<dbReference type="PANTHER" id="PTHR48100">
    <property type="entry name" value="BROAD-SPECIFICITY PHOSPHATASE YOR283W-RELATED"/>
    <property type="match status" value="1"/>
</dbReference>
<dbReference type="GO" id="GO:0016791">
    <property type="term" value="F:phosphatase activity"/>
    <property type="evidence" value="ECO:0007669"/>
    <property type="project" value="TreeGrafter"/>
</dbReference>
<dbReference type="SUPFAM" id="SSF53254">
    <property type="entry name" value="Phosphoglycerate mutase-like"/>
    <property type="match status" value="1"/>
</dbReference>
<keyword evidence="5" id="KW-1185">Reference proteome</keyword>
<dbReference type="InterPro" id="IPR013078">
    <property type="entry name" value="His_Pase_superF_clade-1"/>
</dbReference>
<dbReference type="PANTHER" id="PTHR48100:SF1">
    <property type="entry name" value="HISTIDINE PHOSPHATASE FAMILY PROTEIN-RELATED"/>
    <property type="match status" value="1"/>
</dbReference>
<dbReference type="EMBL" id="QKUF01000066">
    <property type="protein sequence ID" value="PZW18028.1"/>
    <property type="molecule type" value="Genomic_DNA"/>
</dbReference>
<reference evidence="4 5" key="1">
    <citation type="submission" date="2018-06" db="EMBL/GenBank/DDBJ databases">
        <title>Genomic Encyclopedia of Archaeal and Bacterial Type Strains, Phase II (KMG-II): from individual species to whole genera.</title>
        <authorList>
            <person name="Goeker M."/>
        </authorList>
    </citation>
    <scope>NUCLEOTIDE SEQUENCE [LARGE SCALE GENOMIC DNA]</scope>
    <source>
        <strain evidence="4 5">ATCC BAA-1881</strain>
    </source>
</reference>
<protein>
    <submittedName>
        <fullName evidence="4">Putative phosphoglycerate mutase</fullName>
    </submittedName>
</protein>
<evidence type="ECO:0000256" key="3">
    <source>
        <dbReference type="PIRSR" id="PIRSR613078-2"/>
    </source>
</evidence>
<keyword evidence="1" id="KW-0324">Glycolysis</keyword>
<evidence type="ECO:0000313" key="5">
    <source>
        <dbReference type="Proteomes" id="UP000248806"/>
    </source>
</evidence>
<evidence type="ECO:0000256" key="1">
    <source>
        <dbReference type="ARBA" id="ARBA00023152"/>
    </source>
</evidence>
<dbReference type="Gene3D" id="3.40.50.1240">
    <property type="entry name" value="Phosphoglycerate mutase-like"/>
    <property type="match status" value="1"/>
</dbReference>
<dbReference type="CDD" id="cd07067">
    <property type="entry name" value="HP_PGM_like"/>
    <property type="match status" value="1"/>
</dbReference>
<dbReference type="InterPro" id="IPR029033">
    <property type="entry name" value="His_PPase_superfam"/>
</dbReference>
<dbReference type="GO" id="GO:0005737">
    <property type="term" value="C:cytoplasm"/>
    <property type="evidence" value="ECO:0007669"/>
    <property type="project" value="TreeGrafter"/>
</dbReference>
<evidence type="ECO:0000313" key="4">
    <source>
        <dbReference type="EMBL" id="PZW18028.1"/>
    </source>
</evidence>
<organism evidence="4 5">
    <name type="scientific">Thermosporothrix hazakensis</name>
    <dbReference type="NCBI Taxonomy" id="644383"/>
    <lineage>
        <taxon>Bacteria</taxon>
        <taxon>Bacillati</taxon>
        <taxon>Chloroflexota</taxon>
        <taxon>Ktedonobacteria</taxon>
        <taxon>Ktedonobacterales</taxon>
        <taxon>Thermosporotrichaceae</taxon>
        <taxon>Thermosporothrix</taxon>
    </lineage>
</organism>
<accession>A0A326TZJ0</accession>
<dbReference type="InterPro" id="IPR050275">
    <property type="entry name" value="PGM_Phosphatase"/>
</dbReference>
<dbReference type="Proteomes" id="UP000248806">
    <property type="component" value="Unassembled WGS sequence"/>
</dbReference>
<dbReference type="PROSITE" id="PS00175">
    <property type="entry name" value="PG_MUTASE"/>
    <property type="match status" value="1"/>
</dbReference>
<evidence type="ECO:0000256" key="2">
    <source>
        <dbReference type="ARBA" id="ARBA00023235"/>
    </source>
</evidence>
<feature type="binding site" evidence="3">
    <location>
        <position position="59"/>
    </location>
    <ligand>
        <name>substrate</name>
    </ligand>
</feature>
<feature type="binding site" evidence="3">
    <location>
        <begin position="9"/>
        <end position="16"/>
    </location>
    <ligand>
        <name>substrate</name>
    </ligand>
</feature>
<keyword evidence="2" id="KW-0413">Isomerase</keyword>